<protein>
    <submittedName>
        <fullName evidence="2">Uncharacterized protein</fullName>
    </submittedName>
</protein>
<proteinExistence type="predicted"/>
<accession>A0ABP6VJS7</accession>
<evidence type="ECO:0000256" key="1">
    <source>
        <dbReference type="SAM" id="Phobius"/>
    </source>
</evidence>
<dbReference type="Proteomes" id="UP001501222">
    <property type="component" value="Unassembled WGS sequence"/>
</dbReference>
<feature type="transmembrane region" description="Helical" evidence="1">
    <location>
        <begin position="40"/>
        <end position="63"/>
    </location>
</feature>
<keyword evidence="1" id="KW-0472">Membrane</keyword>
<keyword evidence="1" id="KW-1133">Transmembrane helix</keyword>
<evidence type="ECO:0000313" key="2">
    <source>
        <dbReference type="EMBL" id="GAA3536738.1"/>
    </source>
</evidence>
<sequence>MDIVTLDDGSSILLTEVDVYGPAEVGQPDGTLGAGEVESFVVEAVAAGITFDVIKALVAGLVARGRMRLKRPVDAASVRDVVVGYLLSSGFSDVKATEVRHVPGHGWSLRGTADSMAFEALGDEAGQLVHVRVR</sequence>
<keyword evidence="1" id="KW-0812">Transmembrane</keyword>
<comment type="caution">
    <text evidence="2">The sequence shown here is derived from an EMBL/GenBank/DDBJ whole genome shotgun (WGS) entry which is preliminary data.</text>
</comment>
<organism evidence="2 3">
    <name type="scientific">Kribbella ginsengisoli</name>
    <dbReference type="NCBI Taxonomy" id="363865"/>
    <lineage>
        <taxon>Bacteria</taxon>
        <taxon>Bacillati</taxon>
        <taxon>Actinomycetota</taxon>
        <taxon>Actinomycetes</taxon>
        <taxon>Propionibacteriales</taxon>
        <taxon>Kribbellaceae</taxon>
        <taxon>Kribbella</taxon>
    </lineage>
</organism>
<name>A0ABP6VJS7_9ACTN</name>
<dbReference type="RefSeq" id="WP_344835916.1">
    <property type="nucleotide sequence ID" value="NZ_BAABAA010000001.1"/>
</dbReference>
<keyword evidence="3" id="KW-1185">Reference proteome</keyword>
<dbReference type="EMBL" id="BAABAA010000001">
    <property type="protein sequence ID" value="GAA3536738.1"/>
    <property type="molecule type" value="Genomic_DNA"/>
</dbReference>
<reference evidence="3" key="1">
    <citation type="journal article" date="2019" name="Int. J. Syst. Evol. Microbiol.">
        <title>The Global Catalogue of Microorganisms (GCM) 10K type strain sequencing project: providing services to taxonomists for standard genome sequencing and annotation.</title>
        <authorList>
            <consortium name="The Broad Institute Genomics Platform"/>
            <consortium name="The Broad Institute Genome Sequencing Center for Infectious Disease"/>
            <person name="Wu L."/>
            <person name="Ma J."/>
        </authorList>
    </citation>
    <scope>NUCLEOTIDE SEQUENCE [LARGE SCALE GENOMIC DNA]</scope>
    <source>
        <strain evidence="3">JCM 16928</strain>
    </source>
</reference>
<gene>
    <name evidence="2" type="ORF">GCM10022235_00240</name>
</gene>
<evidence type="ECO:0000313" key="3">
    <source>
        <dbReference type="Proteomes" id="UP001501222"/>
    </source>
</evidence>